<dbReference type="PRINTS" id="PR00081">
    <property type="entry name" value="GDHRDH"/>
</dbReference>
<protein>
    <submittedName>
        <fullName evidence="5">NADP-dependent 3-hydroxy acid dehydrogenase YdfG</fullName>
    </submittedName>
</protein>
<dbReference type="InterPro" id="IPR036291">
    <property type="entry name" value="NAD(P)-bd_dom_sf"/>
</dbReference>
<dbReference type="Pfam" id="PF00106">
    <property type="entry name" value="adh_short"/>
    <property type="match status" value="1"/>
</dbReference>
<comment type="caution">
    <text evidence="5">The sequence shown here is derived from an EMBL/GenBank/DDBJ whole genome shotgun (WGS) entry which is preliminary data.</text>
</comment>
<dbReference type="Proteomes" id="UP000556329">
    <property type="component" value="Unassembled WGS sequence"/>
</dbReference>
<gene>
    <name evidence="5" type="ORF">HNQ71_000416</name>
</gene>
<organism evidence="5 6">
    <name type="scientific">Mesorhizobium sangaii</name>
    <dbReference type="NCBI Taxonomy" id="505389"/>
    <lineage>
        <taxon>Bacteria</taxon>
        <taxon>Pseudomonadati</taxon>
        <taxon>Pseudomonadota</taxon>
        <taxon>Alphaproteobacteria</taxon>
        <taxon>Hyphomicrobiales</taxon>
        <taxon>Phyllobacteriaceae</taxon>
        <taxon>Mesorhizobium</taxon>
    </lineage>
</organism>
<reference evidence="5 6" key="1">
    <citation type="submission" date="2020-08" db="EMBL/GenBank/DDBJ databases">
        <title>Genomic Encyclopedia of Type Strains, Phase IV (KMG-IV): sequencing the most valuable type-strain genomes for metagenomic binning, comparative biology and taxonomic classification.</title>
        <authorList>
            <person name="Goeker M."/>
        </authorList>
    </citation>
    <scope>NUCLEOTIDE SEQUENCE [LARGE SCALE GENOMIC DNA]</scope>
    <source>
        <strain evidence="5 6">DSM 100039</strain>
    </source>
</reference>
<dbReference type="PRINTS" id="PR00080">
    <property type="entry name" value="SDRFAMILY"/>
</dbReference>
<evidence type="ECO:0000313" key="6">
    <source>
        <dbReference type="Proteomes" id="UP000556329"/>
    </source>
</evidence>
<dbReference type="InterPro" id="IPR002347">
    <property type="entry name" value="SDR_fam"/>
</dbReference>
<dbReference type="PANTHER" id="PTHR43976:SF16">
    <property type="entry name" value="SHORT-CHAIN DEHYDROGENASE_REDUCTASE FAMILY PROTEIN"/>
    <property type="match status" value="1"/>
</dbReference>
<dbReference type="SMART" id="SM00822">
    <property type="entry name" value="PKS_KR"/>
    <property type="match status" value="1"/>
</dbReference>
<proteinExistence type="inferred from homology"/>
<sequence>MPKTWFITGCSTGFGRAIAQHLLANGHNVAVTARNPAQVEDLVARRPDAAVAIRLDVTDAKQIDEALEIATRRFGAIDVLVNNAGVGYFGSFEDSDLAAVHAMFDLNVWGLVNMTRAVLPAMRQARAGTIVNISSIGGLRAFPSLSFYAATKHAVEAISESLSAEVSPLGLKVLIVEPSAFRTDWAGRSAAEAANPTSDYDQTAGAVQRMIRSWSGNQAGDPARAAAAIVRAVEAERPPLRLLLGRGALAGAREKLETLKVDFDAWAVTTEGADFPGTEPT</sequence>
<dbReference type="InterPro" id="IPR051911">
    <property type="entry name" value="SDR_oxidoreductase"/>
</dbReference>
<dbReference type="Gene3D" id="3.40.50.720">
    <property type="entry name" value="NAD(P)-binding Rossmann-like Domain"/>
    <property type="match status" value="1"/>
</dbReference>
<evidence type="ECO:0000256" key="3">
    <source>
        <dbReference type="RuleBase" id="RU000363"/>
    </source>
</evidence>
<dbReference type="PANTHER" id="PTHR43976">
    <property type="entry name" value="SHORT CHAIN DEHYDROGENASE"/>
    <property type="match status" value="1"/>
</dbReference>
<keyword evidence="6" id="KW-1185">Reference proteome</keyword>
<dbReference type="PROSITE" id="PS00061">
    <property type="entry name" value="ADH_SHORT"/>
    <property type="match status" value="1"/>
</dbReference>
<keyword evidence="2" id="KW-0560">Oxidoreductase</keyword>
<dbReference type="GO" id="GO:0016491">
    <property type="term" value="F:oxidoreductase activity"/>
    <property type="evidence" value="ECO:0007669"/>
    <property type="project" value="UniProtKB-KW"/>
</dbReference>
<comment type="similarity">
    <text evidence="1 3">Belongs to the short-chain dehydrogenases/reductases (SDR) family.</text>
</comment>
<evidence type="ECO:0000256" key="1">
    <source>
        <dbReference type="ARBA" id="ARBA00006484"/>
    </source>
</evidence>
<dbReference type="CDD" id="cd05374">
    <property type="entry name" value="17beta-HSD-like_SDR_c"/>
    <property type="match status" value="1"/>
</dbReference>
<dbReference type="InterPro" id="IPR020904">
    <property type="entry name" value="Sc_DH/Rdtase_CS"/>
</dbReference>
<feature type="domain" description="Ketoreductase" evidence="4">
    <location>
        <begin position="3"/>
        <end position="188"/>
    </location>
</feature>
<dbReference type="RefSeq" id="WP_184870943.1">
    <property type="nucleotide sequence ID" value="NZ_JACHEF010000001.1"/>
</dbReference>
<evidence type="ECO:0000313" key="5">
    <source>
        <dbReference type="EMBL" id="MBB6407772.1"/>
    </source>
</evidence>
<accession>A0A841PBV2</accession>
<dbReference type="AlphaFoldDB" id="A0A841PBV2"/>
<evidence type="ECO:0000259" key="4">
    <source>
        <dbReference type="SMART" id="SM00822"/>
    </source>
</evidence>
<dbReference type="SUPFAM" id="SSF51735">
    <property type="entry name" value="NAD(P)-binding Rossmann-fold domains"/>
    <property type="match status" value="1"/>
</dbReference>
<name>A0A841PBV2_9HYPH</name>
<dbReference type="NCBIfam" id="NF004824">
    <property type="entry name" value="PRK06180.1"/>
    <property type="match status" value="1"/>
</dbReference>
<dbReference type="EMBL" id="JACHEF010000001">
    <property type="protein sequence ID" value="MBB6407772.1"/>
    <property type="molecule type" value="Genomic_DNA"/>
</dbReference>
<dbReference type="InterPro" id="IPR057326">
    <property type="entry name" value="KR_dom"/>
</dbReference>
<evidence type="ECO:0000256" key="2">
    <source>
        <dbReference type="ARBA" id="ARBA00023002"/>
    </source>
</evidence>